<feature type="domain" description="Peptidase S1" evidence="1">
    <location>
        <begin position="49"/>
        <end position="180"/>
    </location>
</feature>
<dbReference type="EMBL" id="WTPW01000751">
    <property type="protein sequence ID" value="KAF0483198.1"/>
    <property type="molecule type" value="Genomic_DNA"/>
</dbReference>
<dbReference type="InterPro" id="IPR001254">
    <property type="entry name" value="Trypsin_dom"/>
</dbReference>
<name>A0A8H4ADL6_GIGMA</name>
<dbReference type="GO" id="GO:0006508">
    <property type="term" value="P:proteolysis"/>
    <property type="evidence" value="ECO:0007669"/>
    <property type="project" value="InterPro"/>
</dbReference>
<dbReference type="Gene3D" id="2.40.10.10">
    <property type="entry name" value="Trypsin-like serine proteases"/>
    <property type="match status" value="2"/>
</dbReference>
<sequence length="186" mass="20433">MSRETLNTLNNRKEIRPRILGGEGLGASPFITCSMGFFARNATAENLIYAVTAGHCFKNSIIVYHRAWKDYGNATTIGIVESVNKPYDYGLIRVMGENINPLPIIRNSDSKQFKELLINSDVSVSSSGAHLCKSGYFSYVTCGRVRALDGFHKVSDTTVEHSIITDGVSFKGDSGGSVFSYSNFKR</sequence>
<keyword evidence="3" id="KW-1185">Reference proteome</keyword>
<reference evidence="2 3" key="1">
    <citation type="journal article" date="2019" name="Environ. Microbiol.">
        <title>At the nexus of three kingdoms: the genome of the mycorrhizal fungus Gigaspora margarita provides insights into plant, endobacterial and fungal interactions.</title>
        <authorList>
            <person name="Venice F."/>
            <person name="Ghignone S."/>
            <person name="Salvioli di Fossalunga A."/>
            <person name="Amselem J."/>
            <person name="Novero M."/>
            <person name="Xianan X."/>
            <person name="Sedzielewska Toro K."/>
            <person name="Morin E."/>
            <person name="Lipzen A."/>
            <person name="Grigoriev I.V."/>
            <person name="Henrissat B."/>
            <person name="Martin F.M."/>
            <person name="Bonfante P."/>
        </authorList>
    </citation>
    <scope>NUCLEOTIDE SEQUENCE [LARGE SCALE GENOMIC DNA]</scope>
    <source>
        <strain evidence="2 3">BEG34</strain>
    </source>
</reference>
<evidence type="ECO:0000259" key="1">
    <source>
        <dbReference type="Pfam" id="PF00089"/>
    </source>
</evidence>
<accession>A0A8H4ADL6</accession>
<dbReference type="GO" id="GO:0004252">
    <property type="term" value="F:serine-type endopeptidase activity"/>
    <property type="evidence" value="ECO:0007669"/>
    <property type="project" value="InterPro"/>
</dbReference>
<dbReference type="InterPro" id="IPR009003">
    <property type="entry name" value="Peptidase_S1_PA"/>
</dbReference>
<dbReference type="Proteomes" id="UP000439903">
    <property type="component" value="Unassembled WGS sequence"/>
</dbReference>
<organism evidence="2 3">
    <name type="scientific">Gigaspora margarita</name>
    <dbReference type="NCBI Taxonomy" id="4874"/>
    <lineage>
        <taxon>Eukaryota</taxon>
        <taxon>Fungi</taxon>
        <taxon>Fungi incertae sedis</taxon>
        <taxon>Mucoromycota</taxon>
        <taxon>Glomeromycotina</taxon>
        <taxon>Glomeromycetes</taxon>
        <taxon>Diversisporales</taxon>
        <taxon>Gigasporaceae</taxon>
        <taxon>Gigaspora</taxon>
    </lineage>
</organism>
<evidence type="ECO:0000313" key="2">
    <source>
        <dbReference type="EMBL" id="KAF0483198.1"/>
    </source>
</evidence>
<proteinExistence type="predicted"/>
<gene>
    <name evidence="2" type="ORF">F8M41_023305</name>
</gene>
<dbReference type="AlphaFoldDB" id="A0A8H4ADL6"/>
<dbReference type="OrthoDB" id="10323386at2759"/>
<dbReference type="Pfam" id="PF00089">
    <property type="entry name" value="Trypsin"/>
    <property type="match status" value="1"/>
</dbReference>
<protein>
    <submittedName>
        <fullName evidence="2">S1 family peptidase</fullName>
    </submittedName>
</protein>
<dbReference type="CDD" id="cd21112">
    <property type="entry name" value="alphaLP-like"/>
    <property type="match status" value="1"/>
</dbReference>
<dbReference type="SUPFAM" id="SSF50494">
    <property type="entry name" value="Trypsin-like serine proteases"/>
    <property type="match status" value="1"/>
</dbReference>
<evidence type="ECO:0000313" key="3">
    <source>
        <dbReference type="Proteomes" id="UP000439903"/>
    </source>
</evidence>
<dbReference type="InterPro" id="IPR043504">
    <property type="entry name" value="Peptidase_S1_PA_chymotrypsin"/>
</dbReference>
<comment type="caution">
    <text evidence="2">The sequence shown here is derived from an EMBL/GenBank/DDBJ whole genome shotgun (WGS) entry which is preliminary data.</text>
</comment>